<dbReference type="Pfam" id="PF11804">
    <property type="entry name" value="DUF3325"/>
    <property type="match status" value="1"/>
</dbReference>
<evidence type="ECO:0000256" key="1">
    <source>
        <dbReference type="SAM" id="Phobius"/>
    </source>
</evidence>
<comment type="caution">
    <text evidence="2">The sequence shown here is derived from an EMBL/GenBank/DDBJ whole genome shotgun (WGS) entry which is preliminary data.</text>
</comment>
<evidence type="ECO:0000313" key="2">
    <source>
        <dbReference type="EMBL" id="GGI17154.1"/>
    </source>
</evidence>
<organism evidence="2 3">
    <name type="scientific">Oxalicibacterium faecigallinarum</name>
    <dbReference type="NCBI Taxonomy" id="573741"/>
    <lineage>
        <taxon>Bacteria</taxon>
        <taxon>Pseudomonadati</taxon>
        <taxon>Pseudomonadota</taxon>
        <taxon>Betaproteobacteria</taxon>
        <taxon>Burkholderiales</taxon>
        <taxon>Oxalobacteraceae</taxon>
        <taxon>Oxalicibacterium</taxon>
    </lineage>
</organism>
<keyword evidence="1" id="KW-1133">Transmembrane helix</keyword>
<feature type="transmembrane region" description="Helical" evidence="1">
    <location>
        <begin position="70"/>
        <end position="91"/>
    </location>
</feature>
<dbReference type="RefSeq" id="WP_188379937.1">
    <property type="nucleotide sequence ID" value="NZ_BMDI01000001.1"/>
</dbReference>
<feature type="transmembrane region" description="Helical" evidence="1">
    <location>
        <begin position="45"/>
        <end position="64"/>
    </location>
</feature>
<dbReference type="AlphaFoldDB" id="A0A8J3AR06"/>
<protein>
    <submittedName>
        <fullName evidence="2">Iron uptake protein</fullName>
    </submittedName>
</protein>
<gene>
    <name evidence="2" type="ORF">GCM10008066_07560</name>
</gene>
<reference evidence="3" key="1">
    <citation type="journal article" date="2019" name="Int. J. Syst. Evol. Microbiol.">
        <title>The Global Catalogue of Microorganisms (GCM) 10K type strain sequencing project: providing services to taxonomists for standard genome sequencing and annotation.</title>
        <authorList>
            <consortium name="The Broad Institute Genomics Platform"/>
            <consortium name="The Broad Institute Genome Sequencing Center for Infectious Disease"/>
            <person name="Wu L."/>
            <person name="Ma J."/>
        </authorList>
    </citation>
    <scope>NUCLEOTIDE SEQUENCE [LARGE SCALE GENOMIC DNA]</scope>
    <source>
        <strain evidence="3">CCM 2767</strain>
    </source>
</reference>
<keyword evidence="3" id="KW-1185">Reference proteome</keyword>
<proteinExistence type="predicted"/>
<evidence type="ECO:0000313" key="3">
    <source>
        <dbReference type="Proteomes" id="UP000642180"/>
    </source>
</evidence>
<feature type="transmembrane region" description="Helical" evidence="1">
    <location>
        <begin position="98"/>
        <end position="116"/>
    </location>
</feature>
<dbReference type="Proteomes" id="UP000642180">
    <property type="component" value="Unassembled WGS sequence"/>
</dbReference>
<sequence length="117" mass="12465">MTGFGFVASLALAYAGWTALSVGMDRHYADIHGRGKEPDRKTRNVCRLLGTIALLLTFAVSVRLQGWTVGSVLCLGTMTAGALMLVLLLTYAPQRAIGLGRGASIAALIFGIIWLAW</sequence>
<dbReference type="InterPro" id="IPR021762">
    <property type="entry name" value="DUF3325"/>
</dbReference>
<keyword evidence="1" id="KW-0812">Transmembrane</keyword>
<accession>A0A8J3AR06</accession>
<name>A0A8J3AR06_9BURK</name>
<dbReference type="EMBL" id="BMDI01000001">
    <property type="protein sequence ID" value="GGI17154.1"/>
    <property type="molecule type" value="Genomic_DNA"/>
</dbReference>
<keyword evidence="1" id="KW-0472">Membrane</keyword>
<feature type="transmembrane region" description="Helical" evidence="1">
    <location>
        <begin position="6"/>
        <end position="24"/>
    </location>
</feature>